<dbReference type="AlphaFoldDB" id="A0A371F2W8"/>
<keyword evidence="2" id="KW-1185">Reference proteome</keyword>
<protein>
    <submittedName>
        <fullName evidence="1">Sialyltransferase-like protein 1</fullName>
    </submittedName>
</protein>
<reference evidence="1" key="1">
    <citation type="submission" date="2018-05" db="EMBL/GenBank/DDBJ databases">
        <title>Draft genome of Mucuna pruriens seed.</title>
        <authorList>
            <person name="Nnadi N.E."/>
            <person name="Vos R."/>
            <person name="Hasami M.H."/>
            <person name="Devisetty U.K."/>
            <person name="Aguiy J.C."/>
        </authorList>
    </citation>
    <scope>NUCLEOTIDE SEQUENCE [LARGE SCALE GENOMIC DNA]</scope>
    <source>
        <strain evidence="1">JCA_2017</strain>
    </source>
</reference>
<accession>A0A371F2W8</accession>
<dbReference type="OrthoDB" id="10264956at2759"/>
<dbReference type="InterPro" id="IPR044782">
    <property type="entry name" value="SIA1/STLP5"/>
</dbReference>
<dbReference type="GO" id="GO:0009846">
    <property type="term" value="P:pollen germination"/>
    <property type="evidence" value="ECO:0007669"/>
    <property type="project" value="InterPro"/>
</dbReference>
<dbReference type="STRING" id="157652.A0A371F2W8"/>
<dbReference type="EMBL" id="QJKJ01010817">
    <property type="protein sequence ID" value="RDX72646.1"/>
    <property type="molecule type" value="Genomic_DNA"/>
</dbReference>
<evidence type="ECO:0000313" key="2">
    <source>
        <dbReference type="Proteomes" id="UP000257109"/>
    </source>
</evidence>
<dbReference type="Proteomes" id="UP000257109">
    <property type="component" value="Unassembled WGS sequence"/>
</dbReference>
<dbReference type="PANTHER" id="PTHR47486:SF1">
    <property type="entry name" value="SIALYLTRANSFERASE-LIKE PROTEIN 1"/>
    <property type="match status" value="1"/>
</dbReference>
<gene>
    <name evidence="1" type="primary">SIA1</name>
    <name evidence="1" type="ORF">CR513_47835</name>
</gene>
<feature type="non-terminal residue" evidence="1">
    <location>
        <position position="1"/>
    </location>
</feature>
<comment type="caution">
    <text evidence="1">The sequence shown here is derived from an EMBL/GenBank/DDBJ whole genome shotgun (WGS) entry which is preliminary data.</text>
</comment>
<dbReference type="GO" id="GO:0008373">
    <property type="term" value="F:sialyltransferase activity"/>
    <property type="evidence" value="ECO:0007669"/>
    <property type="project" value="InterPro"/>
</dbReference>
<sequence>MFVIALALACGAPSIHRTKELHNLRNFILWSTIMMHYRNMTTMLTREYLDARPNGWLDYAPLRIAQQGIKGCTNKTLCKENLNILLLTKPSIHPQQICTSIIVGNFGDLLKTKFGEEIDYH</sequence>
<name>A0A371F2W8_MUCPR</name>
<organism evidence="1 2">
    <name type="scientific">Mucuna pruriens</name>
    <name type="common">Velvet bean</name>
    <name type="synonym">Dolichos pruriens</name>
    <dbReference type="NCBI Taxonomy" id="157652"/>
    <lineage>
        <taxon>Eukaryota</taxon>
        <taxon>Viridiplantae</taxon>
        <taxon>Streptophyta</taxon>
        <taxon>Embryophyta</taxon>
        <taxon>Tracheophyta</taxon>
        <taxon>Spermatophyta</taxon>
        <taxon>Magnoliopsida</taxon>
        <taxon>eudicotyledons</taxon>
        <taxon>Gunneridae</taxon>
        <taxon>Pentapetalae</taxon>
        <taxon>rosids</taxon>
        <taxon>fabids</taxon>
        <taxon>Fabales</taxon>
        <taxon>Fabaceae</taxon>
        <taxon>Papilionoideae</taxon>
        <taxon>50 kb inversion clade</taxon>
        <taxon>NPAAA clade</taxon>
        <taxon>indigoferoid/millettioid clade</taxon>
        <taxon>Phaseoleae</taxon>
        <taxon>Mucuna</taxon>
    </lineage>
</organism>
<evidence type="ECO:0000313" key="1">
    <source>
        <dbReference type="EMBL" id="RDX72646.1"/>
    </source>
</evidence>
<dbReference type="PANTHER" id="PTHR47486">
    <property type="entry name" value="SIALYLTRANSFERASE-LIKE PROTEIN 1"/>
    <property type="match status" value="1"/>
</dbReference>
<proteinExistence type="predicted"/>
<dbReference type="GO" id="GO:0009860">
    <property type="term" value="P:pollen tube growth"/>
    <property type="evidence" value="ECO:0007669"/>
    <property type="project" value="InterPro"/>
</dbReference>